<evidence type="ECO:0000313" key="11">
    <source>
        <dbReference type="Proteomes" id="UP000186437"/>
    </source>
</evidence>
<name>A0A1Q8EBX6_STRAI</name>
<feature type="transmembrane region" description="Helical" evidence="7">
    <location>
        <begin position="220"/>
        <end position="246"/>
    </location>
</feature>
<dbReference type="PANTHER" id="PTHR43227:SF11">
    <property type="entry name" value="BLL4140 PROTEIN"/>
    <property type="match status" value="1"/>
</dbReference>
<dbReference type="InterPro" id="IPR000515">
    <property type="entry name" value="MetI-like"/>
</dbReference>
<dbReference type="Proteomes" id="UP000255213">
    <property type="component" value="Unassembled WGS sequence"/>
</dbReference>
<dbReference type="Proteomes" id="UP000186437">
    <property type="component" value="Unassembled WGS sequence"/>
</dbReference>
<feature type="transmembrane region" description="Helical" evidence="7">
    <location>
        <begin position="82"/>
        <end position="106"/>
    </location>
</feature>
<comment type="subcellular location">
    <subcellularLocation>
        <location evidence="1 7">Cell membrane</location>
        <topology evidence="1 7">Multi-pass membrane protein</topology>
    </subcellularLocation>
</comment>
<dbReference type="GO" id="GO:0005886">
    <property type="term" value="C:plasma membrane"/>
    <property type="evidence" value="ECO:0007669"/>
    <property type="project" value="UniProtKB-SubCell"/>
</dbReference>
<dbReference type="InterPro" id="IPR050809">
    <property type="entry name" value="UgpAE/MalFG_permease"/>
</dbReference>
<comment type="similarity">
    <text evidence="7">Belongs to the binding-protein-dependent transport system permease family.</text>
</comment>
<dbReference type="RefSeq" id="WP_075099670.1">
    <property type="nucleotide sequence ID" value="NZ_CAKOCW010000018.1"/>
</dbReference>
<dbReference type="OrthoDB" id="9785836at2"/>
<sequence length="309" mass="34824">MQKLGKTLKENWIFLLMVLPGVIWLVLFFYIPVFGNVVAFKNYHLTGNGFMDSLANSPWVGLDNFRFLFSSQDAYIITRNTILYNVGFIVIGLIASVAVAIILSELRSKKLVRVYQTTMLFPYFLSWIIISFFVYAFLSPDKGILNHLLEGFGQEGKNWYVISSFWPAFLLFLGIWKGLGNSSIIYYATIMGIDPSYYEAATVDGASKWQRIRHVTIPQLAPLMIILTILAVGNIFRADFGLFYLIPKNSGQIFNVTNVLDTYVYTALSQTGDISMAAAAGLYQSIVGFILVLTTNLIVRRIDKDASLF</sequence>
<evidence type="ECO:0000256" key="5">
    <source>
        <dbReference type="ARBA" id="ARBA00022989"/>
    </source>
</evidence>
<evidence type="ECO:0000256" key="6">
    <source>
        <dbReference type="ARBA" id="ARBA00023136"/>
    </source>
</evidence>
<keyword evidence="5 7" id="KW-1133">Transmembrane helix</keyword>
<feature type="transmembrane region" description="Helical" evidence="7">
    <location>
        <begin position="12"/>
        <end position="31"/>
    </location>
</feature>
<keyword evidence="4 7" id="KW-0812">Transmembrane</keyword>
<evidence type="ECO:0000259" key="8">
    <source>
        <dbReference type="PROSITE" id="PS50928"/>
    </source>
</evidence>
<reference evidence="11" key="1">
    <citation type="submission" date="2016-12" db="EMBL/GenBank/DDBJ databases">
        <authorList>
            <person name="Gulvik C.A."/>
        </authorList>
    </citation>
    <scope>NUCLEOTIDE SEQUENCE [LARGE SCALE GENOMIC DNA]</scope>
    <source>
        <strain evidence="11">ATCC 51725</strain>
    </source>
</reference>
<dbReference type="CDD" id="cd06261">
    <property type="entry name" value="TM_PBP2"/>
    <property type="match status" value="1"/>
</dbReference>
<evidence type="ECO:0000256" key="7">
    <source>
        <dbReference type="RuleBase" id="RU363032"/>
    </source>
</evidence>
<dbReference type="PROSITE" id="PS50928">
    <property type="entry name" value="ABC_TM1"/>
    <property type="match status" value="1"/>
</dbReference>
<feature type="transmembrane region" description="Helical" evidence="7">
    <location>
        <begin position="118"/>
        <end position="138"/>
    </location>
</feature>
<feature type="domain" description="ABC transmembrane type-1" evidence="8">
    <location>
        <begin position="78"/>
        <end position="295"/>
    </location>
</feature>
<dbReference type="EMBL" id="UHEN01000001">
    <property type="protein sequence ID" value="SUN04810.1"/>
    <property type="molecule type" value="Genomic_DNA"/>
</dbReference>
<dbReference type="AlphaFoldDB" id="A0A1Q8EBX6"/>
<evidence type="ECO:0000313" key="10">
    <source>
        <dbReference type="EMBL" id="SUN04810.1"/>
    </source>
</evidence>
<keyword evidence="6 7" id="KW-0472">Membrane</keyword>
<reference evidence="10 12" key="3">
    <citation type="submission" date="2018-06" db="EMBL/GenBank/DDBJ databases">
        <authorList>
            <consortium name="Pathogen Informatics"/>
            <person name="Doyle S."/>
        </authorList>
    </citation>
    <scope>NUCLEOTIDE SEQUENCE [LARGE SCALE GENOMIC DNA]</scope>
    <source>
        <strain evidence="10 12">NCTC12957</strain>
    </source>
</reference>
<dbReference type="Pfam" id="PF00528">
    <property type="entry name" value="BPD_transp_1"/>
    <property type="match status" value="1"/>
</dbReference>
<keyword evidence="11" id="KW-1185">Reference proteome</keyword>
<accession>A0A1Q8EBX6</accession>
<gene>
    <name evidence="10" type="primary">ugpA_1</name>
    <name evidence="9" type="ORF">BU200_08015</name>
    <name evidence="10" type="ORF">NCTC12957_00017</name>
</gene>
<evidence type="ECO:0000256" key="3">
    <source>
        <dbReference type="ARBA" id="ARBA00022475"/>
    </source>
</evidence>
<evidence type="ECO:0000313" key="12">
    <source>
        <dbReference type="Proteomes" id="UP000255213"/>
    </source>
</evidence>
<dbReference type="SUPFAM" id="SSF161098">
    <property type="entry name" value="MetI-like"/>
    <property type="match status" value="1"/>
</dbReference>
<reference evidence="9" key="2">
    <citation type="submission" date="2016-12" db="EMBL/GenBank/DDBJ databases">
        <authorList>
            <person name="Song W.-J."/>
            <person name="Kurnit D.M."/>
        </authorList>
    </citation>
    <scope>NUCLEOTIDE SEQUENCE [LARGE SCALE GENOMIC DNA]</scope>
    <source>
        <strain evidence="9">ATCC 51725</strain>
    </source>
</reference>
<dbReference type="PANTHER" id="PTHR43227">
    <property type="entry name" value="BLL4140 PROTEIN"/>
    <property type="match status" value="1"/>
</dbReference>
<dbReference type="Gene3D" id="1.10.3720.10">
    <property type="entry name" value="MetI-like"/>
    <property type="match status" value="1"/>
</dbReference>
<dbReference type="InterPro" id="IPR035906">
    <property type="entry name" value="MetI-like_sf"/>
</dbReference>
<keyword evidence="3" id="KW-1003">Cell membrane</keyword>
<protein>
    <submittedName>
        <fullName evidence="9 10">ABC transporter permease</fullName>
    </submittedName>
</protein>
<evidence type="ECO:0000256" key="1">
    <source>
        <dbReference type="ARBA" id="ARBA00004651"/>
    </source>
</evidence>
<dbReference type="GO" id="GO:0055085">
    <property type="term" value="P:transmembrane transport"/>
    <property type="evidence" value="ECO:0007669"/>
    <property type="project" value="InterPro"/>
</dbReference>
<proteinExistence type="inferred from homology"/>
<feature type="transmembrane region" description="Helical" evidence="7">
    <location>
        <begin position="158"/>
        <end position="176"/>
    </location>
</feature>
<evidence type="ECO:0000256" key="4">
    <source>
        <dbReference type="ARBA" id="ARBA00022692"/>
    </source>
</evidence>
<dbReference type="EMBL" id="MSJL01000039">
    <property type="protein sequence ID" value="OLF49303.1"/>
    <property type="molecule type" value="Genomic_DNA"/>
</dbReference>
<evidence type="ECO:0000313" key="9">
    <source>
        <dbReference type="EMBL" id="OLF49303.1"/>
    </source>
</evidence>
<feature type="transmembrane region" description="Helical" evidence="7">
    <location>
        <begin position="274"/>
        <end position="299"/>
    </location>
</feature>
<evidence type="ECO:0000256" key="2">
    <source>
        <dbReference type="ARBA" id="ARBA00022448"/>
    </source>
</evidence>
<organism evidence="9 11">
    <name type="scientific">Streptococcus acidominimus</name>
    <dbReference type="NCBI Taxonomy" id="1326"/>
    <lineage>
        <taxon>Bacteria</taxon>
        <taxon>Bacillati</taxon>
        <taxon>Bacillota</taxon>
        <taxon>Bacilli</taxon>
        <taxon>Lactobacillales</taxon>
        <taxon>Streptococcaceae</taxon>
        <taxon>Streptococcus</taxon>
    </lineage>
</organism>
<keyword evidence="2 7" id="KW-0813">Transport</keyword>